<gene>
    <name evidence="1" type="ORF">CSSPTR1EN2_LOCUS19824</name>
</gene>
<keyword evidence="2" id="KW-1185">Reference proteome</keyword>
<dbReference type="EMBL" id="OZ019898">
    <property type="protein sequence ID" value="CAK9229620.1"/>
    <property type="molecule type" value="Genomic_DNA"/>
</dbReference>
<accession>A0ABP0UTI1</accession>
<reference evidence="1" key="1">
    <citation type="submission" date="2024-02" db="EMBL/GenBank/DDBJ databases">
        <authorList>
            <consortium name="ELIXIR-Norway"/>
            <consortium name="Elixir Norway"/>
        </authorList>
    </citation>
    <scope>NUCLEOTIDE SEQUENCE</scope>
</reference>
<organism evidence="1 2">
    <name type="scientific">Sphagnum troendelagicum</name>
    <dbReference type="NCBI Taxonomy" id="128251"/>
    <lineage>
        <taxon>Eukaryota</taxon>
        <taxon>Viridiplantae</taxon>
        <taxon>Streptophyta</taxon>
        <taxon>Embryophyta</taxon>
        <taxon>Bryophyta</taxon>
        <taxon>Sphagnophytina</taxon>
        <taxon>Sphagnopsida</taxon>
        <taxon>Sphagnales</taxon>
        <taxon>Sphagnaceae</taxon>
        <taxon>Sphagnum</taxon>
    </lineage>
</organism>
<evidence type="ECO:0000313" key="2">
    <source>
        <dbReference type="Proteomes" id="UP001497512"/>
    </source>
</evidence>
<dbReference type="Proteomes" id="UP001497512">
    <property type="component" value="Chromosome 6"/>
</dbReference>
<protein>
    <submittedName>
        <fullName evidence="1">Uncharacterized protein</fullName>
    </submittedName>
</protein>
<name>A0ABP0UTI1_9BRYO</name>
<evidence type="ECO:0000313" key="1">
    <source>
        <dbReference type="EMBL" id="CAK9229620.1"/>
    </source>
</evidence>
<sequence length="73" mass="8398">MHCYCCTRFRNYVQQEYHQFVMRMLLPSPPPFLSSNGKIRTGSSQIFMATGLSVPPPPSQRSCNTTEHQIISY</sequence>
<proteinExistence type="predicted"/>